<dbReference type="PANTHER" id="PTHR13847">
    <property type="entry name" value="SARCOSINE DEHYDROGENASE-RELATED"/>
    <property type="match status" value="1"/>
</dbReference>
<dbReference type="PANTHER" id="PTHR13847:SF289">
    <property type="entry name" value="GLYCINE OXIDASE"/>
    <property type="match status" value="1"/>
</dbReference>
<feature type="domain" description="FAD dependent oxidoreductase" evidence="2">
    <location>
        <begin position="3"/>
        <end position="391"/>
    </location>
</feature>
<sequence>MRVVVGGGPIGLMTAYHLAREGAEVLVVDARKTGLGAGEVNAGWVCPAESAPVPGAGMIAQSLKWMLHRDSPLYIRPSVDPGFVRFMLGMWRASNEPAQRAGFRASLALAEGTTRAYDEYHADGMEFELSHQGLLMAFTEKENLEHHLANLDLVRAFDLDPHVLIGDDVRVHEPLLSDAVHGGIFFPKELYLDPPAFMGSLHRRLVELGVRIVEDAPVTGFRRSGDRVTHVVTARETFDADDVVIAAGGWSAGLTKLLGHPVPVRPGKGYSVDTEPFGLRSSTNLSDAKVAVTPLHRALRLAGTMEFGGLDEDLNQIRIGAILRAPTVYLRDWQPPAVDSVTPKAGIRPMMPDGLPAIGRLGDLANTYVSTGHGMMGITLGPASAMAITDLVLRGTEREVLAPFSPRRFTTGFVPRRPARPVGA</sequence>
<dbReference type="GO" id="GO:0016491">
    <property type="term" value="F:oxidoreductase activity"/>
    <property type="evidence" value="ECO:0007669"/>
    <property type="project" value="UniProtKB-KW"/>
</dbReference>
<dbReference type="Gene3D" id="3.50.50.60">
    <property type="entry name" value="FAD/NAD(P)-binding domain"/>
    <property type="match status" value="2"/>
</dbReference>
<dbReference type="InterPro" id="IPR006076">
    <property type="entry name" value="FAD-dep_OxRdtase"/>
</dbReference>
<keyword evidence="1" id="KW-0560">Oxidoreductase</keyword>
<comment type="caution">
    <text evidence="3">The sequence shown here is derived from an EMBL/GenBank/DDBJ whole genome shotgun (WGS) entry which is preliminary data.</text>
</comment>
<dbReference type="SUPFAM" id="SSF51905">
    <property type="entry name" value="FAD/NAD(P)-binding domain"/>
    <property type="match status" value="1"/>
</dbReference>
<evidence type="ECO:0000313" key="3">
    <source>
        <dbReference type="EMBL" id="CCH79598.1"/>
    </source>
</evidence>
<dbReference type="RefSeq" id="WP_048549739.1">
    <property type="nucleotide sequence ID" value="NZ_HF570958.1"/>
</dbReference>
<evidence type="ECO:0000313" key="4">
    <source>
        <dbReference type="Proteomes" id="UP000035721"/>
    </source>
</evidence>
<dbReference type="STRING" id="1194083.BN12_50025"/>
<reference evidence="3 4" key="1">
    <citation type="journal article" date="2013" name="ISME J.">
        <title>A metabolic model for members of the genus Tetrasphaera involved in enhanced biological phosphorus removal.</title>
        <authorList>
            <person name="Kristiansen R."/>
            <person name="Nguyen H.T.T."/>
            <person name="Saunders A.M."/>
            <person name="Nielsen J.L."/>
            <person name="Wimmer R."/>
            <person name="Le V.Q."/>
            <person name="McIlroy S.J."/>
            <person name="Petrovski S."/>
            <person name="Seviour R.J."/>
            <person name="Calteau A."/>
            <person name="Nielsen K.L."/>
            <person name="Nielsen P.H."/>
        </authorList>
    </citation>
    <scope>NUCLEOTIDE SEQUENCE [LARGE SCALE GENOMIC DNA]</scope>
    <source>
        <strain evidence="3 4">T1-X7</strain>
    </source>
</reference>
<protein>
    <submittedName>
        <fullName evidence="3">D-amino acid dehydrogenase</fullName>
    </submittedName>
</protein>
<keyword evidence="4" id="KW-1185">Reference proteome</keyword>
<dbReference type="Gene3D" id="3.30.9.10">
    <property type="entry name" value="D-Amino Acid Oxidase, subunit A, domain 2"/>
    <property type="match status" value="1"/>
</dbReference>
<evidence type="ECO:0000259" key="2">
    <source>
        <dbReference type="Pfam" id="PF01266"/>
    </source>
</evidence>
<dbReference type="EMBL" id="CAJB01000381">
    <property type="protein sequence ID" value="CCH79598.1"/>
    <property type="molecule type" value="Genomic_DNA"/>
</dbReference>
<organism evidence="3 4">
    <name type="scientific">Nostocoides japonicum T1-X7</name>
    <dbReference type="NCBI Taxonomy" id="1194083"/>
    <lineage>
        <taxon>Bacteria</taxon>
        <taxon>Bacillati</taxon>
        <taxon>Actinomycetota</taxon>
        <taxon>Actinomycetes</taxon>
        <taxon>Micrococcales</taxon>
        <taxon>Intrasporangiaceae</taxon>
        <taxon>Nostocoides</taxon>
    </lineage>
</organism>
<accession>A0A077M012</accession>
<name>A0A077M012_9MICO</name>
<evidence type="ECO:0000256" key="1">
    <source>
        <dbReference type="ARBA" id="ARBA00023002"/>
    </source>
</evidence>
<gene>
    <name evidence="3" type="ORF">BN12_50025</name>
</gene>
<dbReference type="OrthoDB" id="9806257at2"/>
<dbReference type="AlphaFoldDB" id="A0A077M012"/>
<dbReference type="InterPro" id="IPR036188">
    <property type="entry name" value="FAD/NAD-bd_sf"/>
</dbReference>
<dbReference type="Proteomes" id="UP000035721">
    <property type="component" value="Unassembled WGS sequence"/>
</dbReference>
<dbReference type="GO" id="GO:0005737">
    <property type="term" value="C:cytoplasm"/>
    <property type="evidence" value="ECO:0007669"/>
    <property type="project" value="TreeGrafter"/>
</dbReference>
<dbReference type="Pfam" id="PF01266">
    <property type="entry name" value="DAO"/>
    <property type="match status" value="1"/>
</dbReference>
<proteinExistence type="predicted"/>